<evidence type="ECO:0000313" key="1">
    <source>
        <dbReference type="EMBL" id="MBU9738142.1"/>
    </source>
</evidence>
<organism evidence="1 2">
    <name type="scientific">Diplocloster agilis</name>
    <dbReference type="NCBI Taxonomy" id="2850323"/>
    <lineage>
        <taxon>Bacteria</taxon>
        <taxon>Bacillati</taxon>
        <taxon>Bacillota</taxon>
        <taxon>Clostridia</taxon>
        <taxon>Lachnospirales</taxon>
        <taxon>Lachnospiraceae</taxon>
        <taxon>Diplocloster</taxon>
    </lineage>
</organism>
<keyword evidence="2" id="KW-1185">Reference proteome</keyword>
<dbReference type="InterPro" id="IPR046313">
    <property type="entry name" value="DUF6465"/>
</dbReference>
<proteinExistence type="predicted"/>
<dbReference type="Pfam" id="PF20069">
    <property type="entry name" value="DUF6465"/>
    <property type="match status" value="1"/>
</dbReference>
<accession>A0A949K8E2</accession>
<dbReference type="EMBL" id="JAHQCW010000030">
    <property type="protein sequence ID" value="MBU9738142.1"/>
    <property type="molecule type" value="Genomic_DNA"/>
</dbReference>
<dbReference type="Proteomes" id="UP000712157">
    <property type="component" value="Unassembled WGS sequence"/>
</dbReference>
<protein>
    <submittedName>
        <fullName evidence="1">Uncharacterized protein</fullName>
    </submittedName>
</protein>
<name>A0A949K8E2_9FIRM</name>
<dbReference type="RefSeq" id="WP_158347373.1">
    <property type="nucleotide sequence ID" value="NZ_JAHQCW010000030.1"/>
</dbReference>
<dbReference type="AlphaFoldDB" id="A0A949K8E2"/>
<gene>
    <name evidence="1" type="ORF">KTH89_16480</name>
</gene>
<comment type="caution">
    <text evidence="1">The sequence shown here is derived from an EMBL/GenBank/DDBJ whole genome shotgun (WGS) entry which is preliminary data.</text>
</comment>
<sequence>MKCQVVLEYAGRQVCEKEVIDHVKSIWLEAGNKVKDIKTMDVYLKPEENMIYYVINETETGSFPM</sequence>
<evidence type="ECO:0000313" key="2">
    <source>
        <dbReference type="Proteomes" id="UP000712157"/>
    </source>
</evidence>
<reference evidence="1" key="1">
    <citation type="submission" date="2021-06" db="EMBL/GenBank/DDBJ databases">
        <title>Description of novel taxa of the family Lachnospiraceae.</title>
        <authorList>
            <person name="Chaplin A.V."/>
            <person name="Sokolova S.R."/>
            <person name="Pikina A.P."/>
            <person name="Korzhanova M."/>
            <person name="Belova V."/>
            <person name="Korostin D."/>
            <person name="Efimov B.A."/>
        </authorList>
    </citation>
    <scope>NUCLEOTIDE SEQUENCE</scope>
    <source>
        <strain evidence="1">ASD5720</strain>
    </source>
</reference>